<organism evidence="1 2">
    <name type="scientific">Brevundimonas halotolerans</name>
    <dbReference type="NCBI Taxonomy" id="69670"/>
    <lineage>
        <taxon>Bacteria</taxon>
        <taxon>Pseudomonadati</taxon>
        <taxon>Pseudomonadota</taxon>
        <taxon>Alphaproteobacteria</taxon>
        <taxon>Caulobacterales</taxon>
        <taxon>Caulobacteraceae</taxon>
        <taxon>Brevundimonas</taxon>
    </lineage>
</organism>
<accession>A0A7W9A4A0</accession>
<keyword evidence="2" id="KW-1185">Reference proteome</keyword>
<name>A0A7W9A4A0_9CAUL</name>
<comment type="caution">
    <text evidence="1">The sequence shown here is derived from an EMBL/GenBank/DDBJ whole genome shotgun (WGS) entry which is preliminary data.</text>
</comment>
<dbReference type="EMBL" id="JACIJB010000008">
    <property type="protein sequence ID" value="MBB5661139.1"/>
    <property type="molecule type" value="Genomic_DNA"/>
</dbReference>
<dbReference type="RefSeq" id="WP_183211101.1">
    <property type="nucleotide sequence ID" value="NZ_JACIJB010000008.1"/>
</dbReference>
<evidence type="ECO:0000313" key="1">
    <source>
        <dbReference type="EMBL" id="MBB5661139.1"/>
    </source>
</evidence>
<reference evidence="1 2" key="1">
    <citation type="submission" date="2020-08" db="EMBL/GenBank/DDBJ databases">
        <title>Genomic Encyclopedia of Type Strains, Phase IV (KMG-IV): sequencing the most valuable type-strain genomes for metagenomic binning, comparative biology and taxonomic classification.</title>
        <authorList>
            <person name="Goeker M."/>
        </authorList>
    </citation>
    <scope>NUCLEOTIDE SEQUENCE [LARGE SCALE GENOMIC DNA]</scope>
    <source>
        <strain evidence="1 2">DSM 24448</strain>
    </source>
</reference>
<sequence length="190" mass="21075">MTRRDWAAALALPDCLVEKSVLELMAGNEARALAVRDLWNLAIDQGRDPSNLRRAICTATSMDAVELIFTRSLSADQLPEAPVPSASQILPIRTKRSLMQHGQSMKNCMGRSFGAGFGVRSRNDAFFMWLGDPEGPAMIRLTYDIDWRLSEVKLTGNARPPDILYRRIVDAFSTVGVKDRPDVSDLLLAL</sequence>
<dbReference type="Proteomes" id="UP000548978">
    <property type="component" value="Unassembled WGS sequence"/>
</dbReference>
<proteinExistence type="predicted"/>
<gene>
    <name evidence="1" type="ORF">FHS65_001898</name>
</gene>
<evidence type="ECO:0000313" key="2">
    <source>
        <dbReference type="Proteomes" id="UP000548978"/>
    </source>
</evidence>
<dbReference type="AlphaFoldDB" id="A0A7W9A4A0"/>
<protein>
    <submittedName>
        <fullName evidence="1">Uncharacterized protein</fullName>
    </submittedName>
</protein>